<dbReference type="InterPro" id="IPR033762">
    <property type="entry name" value="MCM_OB"/>
</dbReference>
<dbReference type="PANTHER" id="PTHR11630">
    <property type="entry name" value="DNA REPLICATION LICENSING FACTOR MCM FAMILY MEMBER"/>
    <property type="match status" value="1"/>
</dbReference>
<dbReference type="FunFam" id="2.20.28.10:FF:000003">
    <property type="entry name" value="DNA helicase"/>
    <property type="match status" value="1"/>
</dbReference>
<dbReference type="GO" id="GO:0000727">
    <property type="term" value="P:double-strand break repair via break-induced replication"/>
    <property type="evidence" value="ECO:0007669"/>
    <property type="project" value="TreeGrafter"/>
</dbReference>
<organism evidence="13 14">
    <name type="scientific">Sphaeroforma arctica JP610</name>
    <dbReference type="NCBI Taxonomy" id="667725"/>
    <lineage>
        <taxon>Eukaryota</taxon>
        <taxon>Ichthyosporea</taxon>
        <taxon>Ichthyophonida</taxon>
        <taxon>Sphaeroforma</taxon>
    </lineage>
</organism>
<dbReference type="AlphaFoldDB" id="A0A0L0FI28"/>
<dbReference type="EMBL" id="KQ243256">
    <property type="protein sequence ID" value="KNC76106.1"/>
    <property type="molecule type" value="Genomic_DNA"/>
</dbReference>
<evidence type="ECO:0000256" key="6">
    <source>
        <dbReference type="ARBA" id="ARBA00022806"/>
    </source>
</evidence>
<evidence type="ECO:0000256" key="5">
    <source>
        <dbReference type="ARBA" id="ARBA00022801"/>
    </source>
</evidence>
<reference evidence="13 14" key="1">
    <citation type="submission" date="2011-02" db="EMBL/GenBank/DDBJ databases">
        <title>The Genome Sequence of Sphaeroforma arctica JP610.</title>
        <authorList>
            <consortium name="The Broad Institute Genome Sequencing Platform"/>
            <person name="Russ C."/>
            <person name="Cuomo C."/>
            <person name="Young S.K."/>
            <person name="Zeng Q."/>
            <person name="Gargeya S."/>
            <person name="Alvarado L."/>
            <person name="Berlin A."/>
            <person name="Chapman S.B."/>
            <person name="Chen Z."/>
            <person name="Freedman E."/>
            <person name="Gellesch M."/>
            <person name="Goldberg J."/>
            <person name="Griggs A."/>
            <person name="Gujja S."/>
            <person name="Heilman E."/>
            <person name="Heiman D."/>
            <person name="Howarth C."/>
            <person name="Mehta T."/>
            <person name="Neiman D."/>
            <person name="Pearson M."/>
            <person name="Roberts A."/>
            <person name="Saif S."/>
            <person name="Shea T."/>
            <person name="Shenoy N."/>
            <person name="Sisk P."/>
            <person name="Stolte C."/>
            <person name="Sykes S."/>
            <person name="White J."/>
            <person name="Yandava C."/>
            <person name="Burger G."/>
            <person name="Gray M.W."/>
            <person name="Holland P.W.H."/>
            <person name="King N."/>
            <person name="Lang F.B.F."/>
            <person name="Roger A.J."/>
            <person name="Ruiz-Trillo I."/>
            <person name="Haas B."/>
            <person name="Nusbaum C."/>
            <person name="Birren B."/>
        </authorList>
    </citation>
    <scope>NUCLEOTIDE SEQUENCE [LARGE SCALE GENOMIC DNA]</scope>
    <source>
        <strain evidence="13 14">JP610</strain>
    </source>
</reference>
<comment type="subcellular location">
    <subcellularLocation>
        <location evidence="1">Nucleus</location>
    </subcellularLocation>
</comment>
<dbReference type="GO" id="GO:0003697">
    <property type="term" value="F:single-stranded DNA binding"/>
    <property type="evidence" value="ECO:0007669"/>
    <property type="project" value="TreeGrafter"/>
</dbReference>
<dbReference type="RefSeq" id="XP_014150008.1">
    <property type="nucleotide sequence ID" value="XM_014294533.1"/>
</dbReference>
<evidence type="ECO:0000259" key="12">
    <source>
        <dbReference type="PROSITE" id="PS50051"/>
    </source>
</evidence>
<dbReference type="GO" id="GO:0017116">
    <property type="term" value="F:single-stranded DNA helicase activity"/>
    <property type="evidence" value="ECO:0007669"/>
    <property type="project" value="TreeGrafter"/>
</dbReference>
<feature type="region of interest" description="Disordered" evidence="11">
    <location>
        <begin position="304"/>
        <end position="334"/>
    </location>
</feature>
<evidence type="ECO:0000256" key="3">
    <source>
        <dbReference type="ARBA" id="ARBA00022705"/>
    </source>
</evidence>
<dbReference type="InterPro" id="IPR031327">
    <property type="entry name" value="MCM"/>
</dbReference>
<dbReference type="SMART" id="SM00350">
    <property type="entry name" value="MCM"/>
    <property type="match status" value="1"/>
</dbReference>
<dbReference type="GO" id="GO:0006271">
    <property type="term" value="P:DNA strand elongation involved in DNA replication"/>
    <property type="evidence" value="ECO:0007669"/>
    <property type="project" value="TreeGrafter"/>
</dbReference>
<evidence type="ECO:0000256" key="9">
    <source>
        <dbReference type="ARBA" id="ARBA00023242"/>
    </source>
</evidence>
<proteinExistence type="inferred from homology"/>
<evidence type="ECO:0000313" key="13">
    <source>
        <dbReference type="EMBL" id="KNC76106.1"/>
    </source>
</evidence>
<keyword evidence="9 10" id="KW-0539">Nucleus</keyword>
<evidence type="ECO:0000256" key="10">
    <source>
        <dbReference type="RuleBase" id="RU368062"/>
    </source>
</evidence>
<feature type="non-terminal residue" evidence="13">
    <location>
        <position position="1"/>
    </location>
</feature>
<dbReference type="InterPro" id="IPR012340">
    <property type="entry name" value="NA-bd_OB-fold"/>
</dbReference>
<keyword evidence="8 10" id="KW-0238">DNA-binding</keyword>
<keyword evidence="5 10" id="KW-0378">Hydrolase</keyword>
<dbReference type="Gene3D" id="2.40.50.140">
    <property type="entry name" value="Nucleic acid-binding proteins"/>
    <property type="match status" value="1"/>
</dbReference>
<evidence type="ECO:0000256" key="2">
    <source>
        <dbReference type="ARBA" id="ARBA00008010"/>
    </source>
</evidence>
<dbReference type="Pfam" id="PF14551">
    <property type="entry name" value="MCM_N"/>
    <property type="match status" value="1"/>
</dbReference>
<comment type="similarity">
    <text evidence="2 10">Belongs to the MCM family.</text>
</comment>
<feature type="non-terminal residue" evidence="13">
    <location>
        <position position="413"/>
    </location>
</feature>
<dbReference type="Gene3D" id="3.40.50.300">
    <property type="entry name" value="P-loop containing nucleotide triphosphate hydrolases"/>
    <property type="match status" value="1"/>
</dbReference>
<keyword evidence="7 10" id="KW-0067">ATP-binding</keyword>
<feature type="compositionally biased region" description="Gly residues" evidence="11">
    <location>
        <begin position="18"/>
        <end position="30"/>
    </location>
</feature>
<dbReference type="GO" id="GO:1902975">
    <property type="term" value="P:mitotic DNA replication initiation"/>
    <property type="evidence" value="ECO:0007669"/>
    <property type="project" value="TreeGrafter"/>
</dbReference>
<dbReference type="Gene3D" id="3.30.1640.10">
    <property type="entry name" value="mini-chromosome maintenance (MCM) complex, chain A, domain 1"/>
    <property type="match status" value="1"/>
</dbReference>
<evidence type="ECO:0000313" key="14">
    <source>
        <dbReference type="Proteomes" id="UP000054560"/>
    </source>
</evidence>
<evidence type="ECO:0000256" key="11">
    <source>
        <dbReference type="SAM" id="MobiDB-lite"/>
    </source>
</evidence>
<dbReference type="Pfam" id="PF17207">
    <property type="entry name" value="MCM_OB"/>
    <property type="match status" value="1"/>
</dbReference>
<keyword evidence="4 10" id="KW-0547">Nucleotide-binding</keyword>
<evidence type="ECO:0000256" key="4">
    <source>
        <dbReference type="ARBA" id="ARBA00022741"/>
    </source>
</evidence>
<dbReference type="GO" id="GO:0042555">
    <property type="term" value="C:MCM complex"/>
    <property type="evidence" value="ECO:0007669"/>
    <property type="project" value="UniProtKB-UniRule"/>
</dbReference>
<dbReference type="EC" id="3.6.4.12" evidence="10"/>
<dbReference type="PROSITE" id="PS50051">
    <property type="entry name" value="MCM_2"/>
    <property type="match status" value="1"/>
</dbReference>
<dbReference type="InterPro" id="IPR027417">
    <property type="entry name" value="P-loop_NTPase"/>
</dbReference>
<evidence type="ECO:0000256" key="8">
    <source>
        <dbReference type="ARBA" id="ARBA00023125"/>
    </source>
</evidence>
<dbReference type="GO" id="GO:0005524">
    <property type="term" value="F:ATP binding"/>
    <property type="evidence" value="ECO:0007669"/>
    <property type="project" value="UniProtKB-UniRule"/>
</dbReference>
<sequence length="413" mass="45821">DLNPTPVGGAGNQPNGAAGAGAANGDGGNSGDNNESTQRTVIWGTNVEVQEVEEKFDTFLRTYKIPGEDEACYMRLMQHTATEEKEFINVDCHHLHAFDAALYNQLINFANDVIPIFDAVAANIFHVEFSGPADFLTTRPFNLMTEKAMRELNPDDINNLVRIRGMVIRTTSIIPEMRTAFFRCFICKASVTVEVVGGQIAEPTVCRQCNKKWSMEIIHNRCSFLDKQIVKLQESPEVMPAGQTPHTVSIIAYDDFVETVQPGDRIEVTGLFRASTLRPNKNHRTIKAVFRTYLDVVHFKKSSKNRIERDSNADEGTATRHMDDGQSDPQRESEKVERLKALGASEDIYNRLSSCIAPSIFGHEDIKKGMLMMLMGGVSRRRSPGGGEAKGFRGELNVLLSGDPSTSKSQFLT</sequence>
<feature type="region of interest" description="Disordered" evidence="11">
    <location>
        <begin position="1"/>
        <end position="39"/>
    </location>
</feature>
<evidence type="ECO:0000256" key="7">
    <source>
        <dbReference type="ARBA" id="ARBA00022840"/>
    </source>
</evidence>
<comment type="subunit">
    <text evidence="10">Component of the MCM2-7 complex.</text>
</comment>
<dbReference type="GO" id="GO:0016787">
    <property type="term" value="F:hydrolase activity"/>
    <property type="evidence" value="ECO:0007669"/>
    <property type="project" value="UniProtKB-KW"/>
</dbReference>
<dbReference type="InterPro" id="IPR001208">
    <property type="entry name" value="MCM_dom"/>
</dbReference>
<keyword evidence="3 10" id="KW-0235">DNA replication</keyword>
<dbReference type="PANTHER" id="PTHR11630:SF66">
    <property type="entry name" value="DNA REPLICATION LICENSING FACTOR MCM4"/>
    <property type="match status" value="1"/>
</dbReference>
<dbReference type="GeneID" id="25911887"/>
<protein>
    <recommendedName>
        <fullName evidence="10">DNA replication licensing factor MCM4</fullName>
        <ecNumber evidence="10">3.6.4.12</ecNumber>
    </recommendedName>
</protein>
<gene>
    <name evidence="13" type="ORF">SARC_11383</name>
</gene>
<dbReference type="GO" id="GO:0005634">
    <property type="term" value="C:nucleus"/>
    <property type="evidence" value="ECO:0007669"/>
    <property type="project" value="UniProtKB-SubCell"/>
</dbReference>
<dbReference type="STRING" id="667725.A0A0L0FI28"/>
<evidence type="ECO:0000256" key="1">
    <source>
        <dbReference type="ARBA" id="ARBA00004123"/>
    </source>
</evidence>
<dbReference type="Gene3D" id="2.20.28.10">
    <property type="match status" value="1"/>
</dbReference>
<feature type="domain" description="MCM C-terminal AAA(+) ATPase" evidence="12">
    <location>
        <begin position="348"/>
        <end position="413"/>
    </location>
</feature>
<feature type="compositionally biased region" description="Basic and acidic residues" evidence="11">
    <location>
        <begin position="305"/>
        <end position="334"/>
    </location>
</feature>
<dbReference type="SUPFAM" id="SSF50249">
    <property type="entry name" value="Nucleic acid-binding proteins"/>
    <property type="match status" value="1"/>
</dbReference>
<comment type="function">
    <text evidence="10">Acts as component of the MCM2-7 complex (MCM complex) which is the replicative helicase essential for 'once per cell cycle' DNA replication initiation and elongation in eukaryotic cells. The active ATPase sites in the MCM2-7 ring are formed through the interaction surfaces of two neighboring subunits such that a critical structure of a conserved arginine finger motif is provided in trans relative to the ATP-binding site of the Walker A box of the adjacent subunit. The six ATPase active sites, however, are likely to contribute differentially to the complex helicase activity.</text>
</comment>
<dbReference type="PRINTS" id="PR01660">
    <property type="entry name" value="MCMPROTEIN4"/>
</dbReference>
<dbReference type="Pfam" id="PF00493">
    <property type="entry name" value="MCM"/>
    <property type="match status" value="1"/>
</dbReference>
<dbReference type="eggNOG" id="KOG0478">
    <property type="taxonomic scope" value="Eukaryota"/>
</dbReference>
<dbReference type="InterPro" id="IPR027925">
    <property type="entry name" value="MCM_N"/>
</dbReference>
<dbReference type="Proteomes" id="UP000054560">
    <property type="component" value="Unassembled WGS sequence"/>
</dbReference>
<name>A0A0L0FI28_9EUKA</name>
<dbReference type="InterPro" id="IPR008047">
    <property type="entry name" value="MCM_4"/>
</dbReference>
<dbReference type="OrthoDB" id="10251574at2759"/>
<keyword evidence="14" id="KW-1185">Reference proteome</keyword>
<keyword evidence="6 10" id="KW-0347">Helicase</keyword>
<accession>A0A0L0FI28</accession>
<comment type="catalytic activity">
    <reaction evidence="10">
        <text>ATP + H2O = ADP + phosphate + H(+)</text>
        <dbReference type="Rhea" id="RHEA:13065"/>
        <dbReference type="ChEBI" id="CHEBI:15377"/>
        <dbReference type="ChEBI" id="CHEBI:15378"/>
        <dbReference type="ChEBI" id="CHEBI:30616"/>
        <dbReference type="ChEBI" id="CHEBI:43474"/>
        <dbReference type="ChEBI" id="CHEBI:456216"/>
        <dbReference type="EC" id="3.6.4.12"/>
    </reaction>
</comment>